<organism evidence="1 2">
    <name type="scientific">Batillaria attramentaria</name>
    <dbReference type="NCBI Taxonomy" id="370345"/>
    <lineage>
        <taxon>Eukaryota</taxon>
        <taxon>Metazoa</taxon>
        <taxon>Spiralia</taxon>
        <taxon>Lophotrochozoa</taxon>
        <taxon>Mollusca</taxon>
        <taxon>Gastropoda</taxon>
        <taxon>Caenogastropoda</taxon>
        <taxon>Sorbeoconcha</taxon>
        <taxon>Cerithioidea</taxon>
        <taxon>Batillariidae</taxon>
        <taxon>Batillaria</taxon>
    </lineage>
</organism>
<sequence length="166" mass="18391">MVRVRTIRLETRYVNYVFVQTNGCSNRRPSGQCAKPTWCVNKATDTHAYLHYVAWIVSAGGTRALERHDQPEKQANSCTENTTIKIKKLPPGMTTGSGDVHANKSNWDASRWNKSDWDASRRSKSVLDASRSGTSLTGMRLGGTSLTGMRLGGASLSWMRLEAEQV</sequence>
<accession>A0ABD0J0Q4</accession>
<dbReference type="AlphaFoldDB" id="A0ABD0J0Q4"/>
<dbReference type="EMBL" id="JACVVK020000799">
    <property type="protein sequence ID" value="KAK7445048.1"/>
    <property type="molecule type" value="Genomic_DNA"/>
</dbReference>
<dbReference type="Proteomes" id="UP001519460">
    <property type="component" value="Unassembled WGS sequence"/>
</dbReference>
<name>A0ABD0J0Q4_9CAEN</name>
<reference evidence="1 2" key="1">
    <citation type="journal article" date="2023" name="Sci. Data">
        <title>Genome assembly of the Korean intertidal mud-creeper Batillaria attramentaria.</title>
        <authorList>
            <person name="Patra A.K."/>
            <person name="Ho P.T."/>
            <person name="Jun S."/>
            <person name="Lee S.J."/>
            <person name="Kim Y."/>
            <person name="Won Y.J."/>
        </authorList>
    </citation>
    <scope>NUCLEOTIDE SEQUENCE [LARGE SCALE GENOMIC DNA]</scope>
    <source>
        <strain evidence="1">Wonlab-2016</strain>
    </source>
</reference>
<gene>
    <name evidence="1" type="ORF">BaRGS_00040379</name>
</gene>
<keyword evidence="2" id="KW-1185">Reference proteome</keyword>
<protein>
    <submittedName>
        <fullName evidence="1">Uncharacterized protein</fullName>
    </submittedName>
</protein>
<evidence type="ECO:0000313" key="2">
    <source>
        <dbReference type="Proteomes" id="UP001519460"/>
    </source>
</evidence>
<proteinExistence type="predicted"/>
<comment type="caution">
    <text evidence="1">The sequence shown here is derived from an EMBL/GenBank/DDBJ whole genome shotgun (WGS) entry which is preliminary data.</text>
</comment>
<evidence type="ECO:0000313" key="1">
    <source>
        <dbReference type="EMBL" id="KAK7445048.1"/>
    </source>
</evidence>